<evidence type="ECO:0000256" key="1">
    <source>
        <dbReference type="ARBA" id="ARBA00005709"/>
    </source>
</evidence>
<keyword evidence="8" id="KW-0969">Cilium</keyword>
<keyword evidence="8" id="KW-0282">Flagellum</keyword>
<evidence type="ECO:0000256" key="3">
    <source>
        <dbReference type="ARBA" id="ARBA00023143"/>
    </source>
</evidence>
<keyword evidence="3 4" id="KW-0975">Bacterial flagellum</keyword>
<gene>
    <name evidence="8" type="ORF">HOP59_16765</name>
</gene>
<evidence type="ECO:0000259" key="7">
    <source>
        <dbReference type="Pfam" id="PF00700"/>
    </source>
</evidence>
<dbReference type="Pfam" id="PF00700">
    <property type="entry name" value="Flagellin_C"/>
    <property type="match status" value="1"/>
</dbReference>
<dbReference type="RefSeq" id="WP_234254736.1">
    <property type="nucleotide sequence ID" value="NZ_JABFTV010000009.1"/>
</dbReference>
<sequence length="587" mass="60907">MSVINTNITSLIGQSNLQKSQNALQTSMERLSSGLRINSAKDDAAGQAIANRMTAQITGLNQAQRNANDGISVAQTAEGALNQINDNLQRIRELTVQAQNGTNSDNDLQSIQDEITQRLAEIDRISSETNFNGVDVLAQDRELQIQVGANDGETISVNLKEITSATLNLADFDVRRVVEVNTGDQVQSIVSGDLPSVTPTTTFGTADVDVEIAAGGVTLPPLPATFGTIDGAVSGANVTGFVTDSAGGLYATVELTGESTGNTARTETAYVAISASNVSVGGTVDLSGATFLTQTGGSNNETNATSASDLTFTFTDQPVTLSENFANAPAGTTSFVQDGDNLYIQVVDGDDTQLYAVSAGQISAGGTVTFDFDGVTADFSATTVSVDASALEGTLREVLDEDGVGTGTYVDDRGEAGLFLAAISAGGTATVQEATYTDAQGTQQSVEIRFGGIDGQTKFATIQNEAGEDVNYAVTGAGTDADPYVVDMDQQVALGQTGNPLAALDAALNKVDSLRSELGAVQNRFEDAINNLQTNSTNLQAARSRIEDADYAVEVANMTRAQILQQAGTSVLAQANQIPQNVLSLLG</sequence>
<keyword evidence="5" id="KW-0175">Coiled coil</keyword>
<dbReference type="Pfam" id="PF00669">
    <property type="entry name" value="Flagellin_N"/>
    <property type="match status" value="1"/>
</dbReference>
<comment type="caution">
    <text evidence="8">The sequence shown here is derived from an EMBL/GenBank/DDBJ whole genome shotgun (WGS) entry which is preliminary data.</text>
</comment>
<feature type="coiled-coil region" evidence="5">
    <location>
        <begin position="504"/>
        <end position="549"/>
    </location>
</feature>
<evidence type="ECO:0000256" key="4">
    <source>
        <dbReference type="RuleBase" id="RU362073"/>
    </source>
</evidence>
<accession>A0ABS9AV73</accession>
<dbReference type="InterPro" id="IPR001029">
    <property type="entry name" value="Flagellin_N"/>
</dbReference>
<feature type="domain" description="Flagellin N-terminal" evidence="6">
    <location>
        <begin position="4"/>
        <end position="139"/>
    </location>
</feature>
<feature type="domain" description="Flagellin C-terminal" evidence="7">
    <location>
        <begin position="502"/>
        <end position="586"/>
    </location>
</feature>
<keyword evidence="8" id="KW-0966">Cell projection</keyword>
<dbReference type="Proteomes" id="UP001320272">
    <property type="component" value="Unassembled WGS sequence"/>
</dbReference>
<dbReference type="Gene3D" id="1.20.1330.10">
    <property type="entry name" value="f41 fragment of flagellin, N-terminal domain"/>
    <property type="match status" value="2"/>
</dbReference>
<organism evidence="8 9">
    <name type="scientific">Billgrantia aerodenitrificans</name>
    <dbReference type="NCBI Taxonomy" id="2733483"/>
    <lineage>
        <taxon>Bacteria</taxon>
        <taxon>Pseudomonadati</taxon>
        <taxon>Pseudomonadota</taxon>
        <taxon>Gammaproteobacteria</taxon>
        <taxon>Oceanospirillales</taxon>
        <taxon>Halomonadaceae</taxon>
        <taxon>Billgrantia</taxon>
    </lineage>
</organism>
<dbReference type="EMBL" id="JABFTV010000009">
    <property type="protein sequence ID" value="MCE8025783.1"/>
    <property type="molecule type" value="Genomic_DNA"/>
</dbReference>
<dbReference type="PANTHER" id="PTHR42792:SF2">
    <property type="entry name" value="FLAGELLIN"/>
    <property type="match status" value="1"/>
</dbReference>
<reference evidence="8 9" key="1">
    <citation type="journal article" date="2021" name="Front. Microbiol.">
        <title>Aerobic Denitrification and Heterotrophic Sulfur Oxidation in the Genus Halomonas Revealed by Six Novel Species Characterizations and Genome-Based Analysis.</title>
        <authorList>
            <person name="Wang L."/>
            <person name="Shao Z."/>
        </authorList>
    </citation>
    <scope>NUCLEOTIDE SEQUENCE [LARGE SCALE GENOMIC DNA]</scope>
    <source>
        <strain evidence="8 9">MCCC 1A11058</strain>
    </source>
</reference>
<protein>
    <recommendedName>
        <fullName evidence="4">Flagellin</fullName>
    </recommendedName>
</protein>
<dbReference type="PANTHER" id="PTHR42792">
    <property type="entry name" value="FLAGELLIN"/>
    <property type="match status" value="1"/>
</dbReference>
<keyword evidence="2 4" id="KW-0964">Secreted</keyword>
<dbReference type="Gene3D" id="2.170.280.10">
    <property type="entry name" value="f41 fragment of flagellin, middle domain"/>
    <property type="match status" value="1"/>
</dbReference>
<evidence type="ECO:0000256" key="2">
    <source>
        <dbReference type="ARBA" id="ARBA00022525"/>
    </source>
</evidence>
<dbReference type="InterPro" id="IPR046358">
    <property type="entry name" value="Flagellin_C"/>
</dbReference>
<evidence type="ECO:0000256" key="5">
    <source>
        <dbReference type="SAM" id="Coils"/>
    </source>
</evidence>
<proteinExistence type="inferred from homology"/>
<comment type="function">
    <text evidence="4">Flagellin is the subunit protein which polymerizes to form the filaments of bacterial flagella.</text>
</comment>
<evidence type="ECO:0000313" key="9">
    <source>
        <dbReference type="Proteomes" id="UP001320272"/>
    </source>
</evidence>
<dbReference type="PRINTS" id="PR00207">
    <property type="entry name" value="FLAGELLIN"/>
</dbReference>
<dbReference type="InterPro" id="IPR001492">
    <property type="entry name" value="Flagellin"/>
</dbReference>
<name>A0ABS9AV73_9GAMM</name>
<comment type="similarity">
    <text evidence="1 4">Belongs to the bacterial flagellin family.</text>
</comment>
<dbReference type="Gene3D" id="2.30.220.10">
    <property type="entry name" value="f41 fragment of flagellin, C-terminal domain"/>
    <property type="match status" value="1"/>
</dbReference>
<evidence type="ECO:0000313" key="8">
    <source>
        <dbReference type="EMBL" id="MCE8025783.1"/>
    </source>
</evidence>
<dbReference type="SUPFAM" id="SSF64518">
    <property type="entry name" value="Phase 1 flagellin"/>
    <property type="match status" value="2"/>
</dbReference>
<evidence type="ECO:0000259" key="6">
    <source>
        <dbReference type="Pfam" id="PF00669"/>
    </source>
</evidence>
<comment type="subcellular location">
    <subcellularLocation>
        <location evidence="4">Secreted</location>
    </subcellularLocation>
    <subcellularLocation>
        <location evidence="4">Bacterial flagellum</location>
    </subcellularLocation>
</comment>
<keyword evidence="9" id="KW-1185">Reference proteome</keyword>